<dbReference type="Pfam" id="PF07690">
    <property type="entry name" value="MFS_1"/>
    <property type="match status" value="1"/>
</dbReference>
<dbReference type="InterPro" id="IPR011701">
    <property type="entry name" value="MFS"/>
</dbReference>
<keyword evidence="3 4" id="KW-0472">Membrane</keyword>
<dbReference type="InterPro" id="IPR020846">
    <property type="entry name" value="MFS_dom"/>
</dbReference>
<dbReference type="GO" id="GO:0022857">
    <property type="term" value="F:transmembrane transporter activity"/>
    <property type="evidence" value="ECO:0007669"/>
    <property type="project" value="InterPro"/>
</dbReference>
<keyword evidence="7" id="KW-1185">Reference proteome</keyword>
<evidence type="ECO:0000256" key="2">
    <source>
        <dbReference type="ARBA" id="ARBA00022989"/>
    </source>
</evidence>
<keyword evidence="1 4" id="KW-0812">Transmembrane</keyword>
<dbReference type="InterPro" id="IPR050327">
    <property type="entry name" value="Proton-linked_MCT"/>
</dbReference>
<reference evidence="7" key="1">
    <citation type="submission" date="2011-01" db="EMBL/GenBank/DDBJ databases">
        <title>Complete sequence of chromosome of Acidobacterium sp. MP5ACTX9.</title>
        <authorList>
            <consortium name="US DOE Joint Genome Institute"/>
            <person name="Lucas S."/>
            <person name="Copeland A."/>
            <person name="Lapidus A."/>
            <person name="Cheng J.-F."/>
            <person name="Goodwin L."/>
            <person name="Pitluck S."/>
            <person name="Teshima H."/>
            <person name="Detter J.C."/>
            <person name="Han C."/>
            <person name="Tapia R."/>
            <person name="Land M."/>
            <person name="Hauser L."/>
            <person name="Kyrpides N."/>
            <person name="Ivanova N."/>
            <person name="Ovchinnikova G."/>
            <person name="Pagani I."/>
            <person name="Rawat S.R."/>
            <person name="Mannisto M."/>
            <person name="Haggblom M.M."/>
            <person name="Woyke T."/>
        </authorList>
    </citation>
    <scope>NUCLEOTIDE SEQUENCE [LARGE SCALE GENOMIC DNA]</scope>
    <source>
        <strain evidence="7">MP5ACTX9</strain>
    </source>
</reference>
<dbReference type="CDD" id="cd17353">
    <property type="entry name" value="MFS_OFA_like"/>
    <property type="match status" value="1"/>
</dbReference>
<evidence type="ECO:0000313" key="6">
    <source>
        <dbReference type="EMBL" id="ADW69767.1"/>
    </source>
</evidence>
<organism evidence="7">
    <name type="scientific">Granulicella tundricola (strain ATCC BAA-1859 / DSM 23138 / MP5ACTX9)</name>
    <dbReference type="NCBI Taxonomy" id="1198114"/>
    <lineage>
        <taxon>Bacteria</taxon>
        <taxon>Pseudomonadati</taxon>
        <taxon>Acidobacteriota</taxon>
        <taxon>Terriglobia</taxon>
        <taxon>Terriglobales</taxon>
        <taxon>Acidobacteriaceae</taxon>
        <taxon>Granulicella</taxon>
    </lineage>
</organism>
<evidence type="ECO:0000313" key="7">
    <source>
        <dbReference type="Proteomes" id="UP000000343"/>
    </source>
</evidence>
<evidence type="ECO:0000256" key="4">
    <source>
        <dbReference type="SAM" id="Phobius"/>
    </source>
</evidence>
<feature type="transmembrane region" description="Helical" evidence="4">
    <location>
        <begin position="97"/>
        <end position="123"/>
    </location>
</feature>
<feature type="transmembrane region" description="Helical" evidence="4">
    <location>
        <begin position="46"/>
        <end position="66"/>
    </location>
</feature>
<dbReference type="PANTHER" id="PTHR11360">
    <property type="entry name" value="MONOCARBOXYLATE TRANSPORTER"/>
    <property type="match status" value="1"/>
</dbReference>
<dbReference type="STRING" id="1198114.AciX9_2743"/>
<gene>
    <name evidence="6" type="ordered locus">AciX9_2743</name>
</gene>
<dbReference type="PROSITE" id="PS50850">
    <property type="entry name" value="MFS"/>
    <property type="match status" value="1"/>
</dbReference>
<dbReference type="Proteomes" id="UP000000343">
    <property type="component" value="Chromosome"/>
</dbReference>
<accession>E8WXS2</accession>
<dbReference type="AlphaFoldDB" id="E8WXS2"/>
<dbReference type="RefSeq" id="WP_013581082.1">
    <property type="nucleotide sequence ID" value="NC_015064.1"/>
</dbReference>
<name>E8WXS2_GRATM</name>
<dbReference type="PaxDb" id="1198114-AciX9_2743"/>
<feature type="transmembrane region" description="Helical" evidence="4">
    <location>
        <begin position="377"/>
        <end position="395"/>
    </location>
</feature>
<evidence type="ECO:0000259" key="5">
    <source>
        <dbReference type="PROSITE" id="PS50850"/>
    </source>
</evidence>
<dbReference type="HOGENOM" id="CLU_001265_59_7_0"/>
<dbReference type="eggNOG" id="COG2223">
    <property type="taxonomic scope" value="Bacteria"/>
</dbReference>
<proteinExistence type="predicted"/>
<dbReference type="KEGG" id="acm:AciX9_2743"/>
<feature type="transmembrane region" description="Helical" evidence="4">
    <location>
        <begin position="252"/>
        <end position="274"/>
    </location>
</feature>
<evidence type="ECO:0000256" key="1">
    <source>
        <dbReference type="ARBA" id="ARBA00022692"/>
    </source>
</evidence>
<feature type="transmembrane region" description="Helical" evidence="4">
    <location>
        <begin position="219"/>
        <end position="240"/>
    </location>
</feature>
<feature type="transmembrane region" description="Helical" evidence="4">
    <location>
        <begin position="73"/>
        <end position="91"/>
    </location>
</feature>
<dbReference type="PANTHER" id="PTHR11360:SF317">
    <property type="entry name" value="MAJOR FACILITATOR SUPERFAMILY (MFS) PROFILE DOMAIN-CONTAINING PROTEIN-RELATED"/>
    <property type="match status" value="1"/>
</dbReference>
<evidence type="ECO:0000256" key="3">
    <source>
        <dbReference type="ARBA" id="ARBA00023136"/>
    </source>
</evidence>
<dbReference type="Gene3D" id="1.20.1250.20">
    <property type="entry name" value="MFS general substrate transporter like domains"/>
    <property type="match status" value="2"/>
</dbReference>
<dbReference type="InterPro" id="IPR036259">
    <property type="entry name" value="MFS_trans_sf"/>
</dbReference>
<protein>
    <submittedName>
        <fullName evidence="6">Major facilitator superfamily MFS_1</fullName>
    </submittedName>
</protein>
<feature type="transmembrane region" description="Helical" evidence="4">
    <location>
        <begin position="345"/>
        <end position="365"/>
    </location>
</feature>
<keyword evidence="2 4" id="KW-1133">Transmembrane helix</keyword>
<feature type="transmembrane region" description="Helical" evidence="4">
    <location>
        <begin position="164"/>
        <end position="183"/>
    </location>
</feature>
<feature type="domain" description="Major facilitator superfamily (MFS) profile" evidence="5">
    <location>
        <begin position="5"/>
        <end position="400"/>
    </location>
</feature>
<sequence>MSTLNRWWIALAGILLQMALGAVYAWSVFRAPLAKQFHWSISEVTLTFTIAIMVLGFASFFGGLWLKKVGPRVVALTGGALYGIGVFLASFSSIGLWWLYLTYGVIGGIGLGFAYIVPVAVLLKWFPDKRGLMTGIAVGGFGAGALVTAPIATRLIQSIGVLHTFAYLGIAFLIVTVAAATFMQNPPEGWQPEGWTPTQKQLVQEHARSFTLGEALKTWQWWALWLLLFLNTSAGISIISQEAPMFQEFARATAIIAAGMVGIVSIGNALGRVFWAWVSDTLGRRMTFVSMFVIQILLFWLLPSLHAVPIVTAISFIILMCYGGGFGTMPAFAADYFGPANVGSIYGLMLTAWGFASAFGPLLIAHLRQSSGTYASGLHIIAMIMAVSALLPLVVRPPAVAKA</sequence>
<dbReference type="EMBL" id="CP002480">
    <property type="protein sequence ID" value="ADW69767.1"/>
    <property type="molecule type" value="Genomic_DNA"/>
</dbReference>
<feature type="transmembrane region" description="Helical" evidence="4">
    <location>
        <begin position="7"/>
        <end position="26"/>
    </location>
</feature>
<dbReference type="SUPFAM" id="SSF103473">
    <property type="entry name" value="MFS general substrate transporter"/>
    <property type="match status" value="1"/>
</dbReference>